<protein>
    <submittedName>
        <fullName evidence="1">FAD-dependent oxidoreductase</fullName>
    </submittedName>
</protein>
<dbReference type="PANTHER" id="PTHR42923:SF17">
    <property type="entry name" value="AMINE OXIDASE DOMAIN-CONTAINING PROTEIN"/>
    <property type="match status" value="1"/>
</dbReference>
<keyword evidence="2" id="KW-1185">Reference proteome</keyword>
<proteinExistence type="predicted"/>
<dbReference type="Pfam" id="PF13450">
    <property type="entry name" value="NAD_binding_8"/>
    <property type="match status" value="1"/>
</dbReference>
<dbReference type="GO" id="GO:0016491">
    <property type="term" value="F:oxidoreductase activity"/>
    <property type="evidence" value="ECO:0007669"/>
    <property type="project" value="TreeGrafter"/>
</dbReference>
<evidence type="ECO:0000313" key="1">
    <source>
        <dbReference type="EMBL" id="QIZ20699.1"/>
    </source>
</evidence>
<dbReference type="SUPFAM" id="SSF51905">
    <property type="entry name" value="FAD/NAD(P)-binding domain"/>
    <property type="match status" value="1"/>
</dbReference>
<gene>
    <name evidence="1" type="ORF">E5R92_02725</name>
</gene>
<dbReference type="RefSeq" id="WP_168606581.1">
    <property type="nucleotide sequence ID" value="NZ_CP038852.1"/>
</dbReference>
<dbReference type="InterPro" id="IPR050464">
    <property type="entry name" value="Zeta_carotene_desat/Oxidored"/>
</dbReference>
<dbReference type="Gene3D" id="3.30.70.1990">
    <property type="match status" value="1"/>
</dbReference>
<reference evidence="1 2" key="1">
    <citation type="journal article" date="2020" name="Nat. Microbiol.">
        <title>Lysogenic host-virus interactions in SAR11 marine bacteria.</title>
        <authorList>
            <person name="Morris R.M."/>
            <person name="Cain K.R."/>
            <person name="Hvorecny K.L."/>
            <person name="Kollman J.M."/>
        </authorList>
    </citation>
    <scope>NUCLEOTIDE SEQUENCE [LARGE SCALE GENOMIC DNA]</scope>
    <source>
        <strain evidence="1 2">NP1</strain>
    </source>
</reference>
<dbReference type="Gene3D" id="1.10.405.20">
    <property type="match status" value="1"/>
</dbReference>
<evidence type="ECO:0000313" key="2">
    <source>
        <dbReference type="Proteomes" id="UP000501094"/>
    </source>
</evidence>
<accession>A0A6H1Q3K0</accession>
<dbReference type="Proteomes" id="UP000501094">
    <property type="component" value="Chromosome"/>
</dbReference>
<dbReference type="Gene3D" id="3.50.50.60">
    <property type="entry name" value="FAD/NAD(P)-binding domain"/>
    <property type="match status" value="1"/>
</dbReference>
<name>A0A6H1Q3K0_9PROT</name>
<dbReference type="InterPro" id="IPR036188">
    <property type="entry name" value="FAD/NAD-bd_sf"/>
</dbReference>
<dbReference type="EMBL" id="CP038852">
    <property type="protein sequence ID" value="QIZ20699.1"/>
    <property type="molecule type" value="Genomic_DNA"/>
</dbReference>
<dbReference type="AlphaFoldDB" id="A0A6H1Q3K0"/>
<dbReference type="KEGG" id="peg:E5R92_02725"/>
<dbReference type="PANTHER" id="PTHR42923">
    <property type="entry name" value="PROTOPORPHYRINOGEN OXIDASE"/>
    <property type="match status" value="1"/>
</dbReference>
<organism evidence="1 2">
    <name type="scientific">Candidatus Pelagibacter giovannonii</name>
    <dbReference type="NCBI Taxonomy" id="2563896"/>
    <lineage>
        <taxon>Bacteria</taxon>
        <taxon>Pseudomonadati</taxon>
        <taxon>Pseudomonadota</taxon>
        <taxon>Alphaproteobacteria</taxon>
        <taxon>Candidatus Pelagibacterales</taxon>
        <taxon>Candidatus Pelagibacteraceae</taxon>
        <taxon>Candidatus Pelagibacter</taxon>
    </lineage>
</organism>
<sequence>MKIAVVGAGISGLSAAYYLSKKHKVDLFEKENQFGGHANTIKVAYNLNKEIPIDIGFMVFNKQTYPNLINFFLENKIEIEKSDMSFSVTVENSGLEYCGKGLSGIFSNKKNLFNPKFLKMFFEILSFYKKCEKIEIKKISSITLGEYLTEIKISDYFINYHIIPMVSAIWSMPPYEAKQMPLSFFLSFFKNHGLFKIKDRPQWFTVTNRSKTYVDKIIGQVSGEHFKNYNINKITRNDLGAKIFYGEENEFFDYDKVVIATHADEALKIIDNPTLDEEIILKKFKYRANTAVIHFDESVMPKNKKAWCAWNSSMDSANNERTAVTYWINQLQNLKIDRDIFLTINPFKEIPNNKIFKKVAFTHPYYDTEALNNQSNLHKIQNKKNILFCGSYFGYGFHEDGIKSSIDMLKTLND</sequence>